<accession>A0A0F0GXB1</accession>
<keyword evidence="5 8" id="KW-0408">Iron</keyword>
<feature type="binding site" evidence="7">
    <location>
        <position position="289"/>
    </location>
    <ligand>
        <name>2-oxoglutarate</name>
        <dbReference type="ChEBI" id="CHEBI:16810"/>
    </ligand>
</feature>
<feature type="binding site" evidence="8">
    <location>
        <position position="146"/>
    </location>
    <ligand>
        <name>Fe cation</name>
        <dbReference type="ChEBI" id="CHEBI:24875"/>
    </ligand>
</feature>
<protein>
    <submittedName>
        <fullName evidence="10">L-asparagine oxygenase</fullName>
    </submittedName>
</protein>
<keyword evidence="3 8" id="KW-0479">Metal-binding</keyword>
<dbReference type="InterPro" id="IPR042098">
    <property type="entry name" value="TauD-like_sf"/>
</dbReference>
<proteinExistence type="inferred from homology"/>
<feature type="domain" description="TauD/TfdA-like" evidence="9">
    <location>
        <begin position="116"/>
        <end position="294"/>
    </location>
</feature>
<organism evidence="10 11">
    <name type="scientific">Lentzea aerocolonigenes</name>
    <name type="common">Lechevalieria aerocolonigenes</name>
    <name type="synonym">Saccharothrix aerocolonigenes</name>
    <dbReference type="NCBI Taxonomy" id="68170"/>
    <lineage>
        <taxon>Bacteria</taxon>
        <taxon>Bacillati</taxon>
        <taxon>Actinomycetota</taxon>
        <taxon>Actinomycetes</taxon>
        <taxon>Pseudonocardiales</taxon>
        <taxon>Pseudonocardiaceae</taxon>
        <taxon>Lentzea</taxon>
    </lineage>
</organism>
<dbReference type="Pfam" id="PF02668">
    <property type="entry name" value="TauD"/>
    <property type="match status" value="1"/>
</dbReference>
<evidence type="ECO:0000256" key="1">
    <source>
        <dbReference type="ARBA" id="ARBA00001954"/>
    </source>
</evidence>
<dbReference type="PANTHER" id="PTHR10696:SF56">
    <property type="entry name" value="TAUD_TFDA-LIKE DOMAIN-CONTAINING PROTEIN"/>
    <property type="match status" value="1"/>
</dbReference>
<evidence type="ECO:0000256" key="4">
    <source>
        <dbReference type="ARBA" id="ARBA00023002"/>
    </source>
</evidence>
<reference evidence="10 11" key="1">
    <citation type="submission" date="2015-02" db="EMBL/GenBank/DDBJ databases">
        <authorList>
            <person name="Ju K.-S."/>
            <person name="Doroghazi J.R."/>
            <person name="Metcalf W."/>
        </authorList>
    </citation>
    <scope>NUCLEOTIDE SEQUENCE [LARGE SCALE GENOMIC DNA]</scope>
    <source>
        <strain evidence="10 11">NRRL B-16140</strain>
    </source>
</reference>
<evidence type="ECO:0000256" key="8">
    <source>
        <dbReference type="PIRSR" id="PIRSR019543-2"/>
    </source>
</evidence>
<comment type="cofactor">
    <cofactor evidence="1">
        <name>Fe(2+)</name>
        <dbReference type="ChEBI" id="CHEBI:29033"/>
    </cofactor>
</comment>
<keyword evidence="11" id="KW-1185">Reference proteome</keyword>
<dbReference type="InterPro" id="IPR014503">
    <property type="entry name" value="Clavaminate_syn-like"/>
</dbReference>
<evidence type="ECO:0000256" key="2">
    <source>
        <dbReference type="ARBA" id="ARBA00008425"/>
    </source>
</evidence>
<comment type="caution">
    <text evidence="10">The sequence shown here is derived from an EMBL/GenBank/DDBJ whole genome shotgun (WGS) entry which is preliminary data.</text>
</comment>
<feature type="binding site" evidence="8">
    <location>
        <position position="275"/>
    </location>
    <ligand>
        <name>Fe cation</name>
        <dbReference type="ChEBI" id="CHEBI:24875"/>
    </ligand>
</feature>
<dbReference type="Gene3D" id="3.60.130.10">
    <property type="entry name" value="Clavaminate synthase-like"/>
    <property type="match status" value="1"/>
</dbReference>
<comment type="similarity">
    <text evidence="2">Belongs to the clavaminate synthase family.</text>
</comment>
<evidence type="ECO:0000256" key="3">
    <source>
        <dbReference type="ARBA" id="ARBA00022723"/>
    </source>
</evidence>
<dbReference type="PIRSF" id="PIRSF019543">
    <property type="entry name" value="Clavaminate_syn"/>
    <property type="match status" value="1"/>
</dbReference>
<evidence type="ECO:0000313" key="11">
    <source>
        <dbReference type="Proteomes" id="UP000033393"/>
    </source>
</evidence>
<dbReference type="AlphaFoldDB" id="A0A0F0GXB1"/>
<dbReference type="InterPro" id="IPR050411">
    <property type="entry name" value="AlphaKG_dependent_hydroxylases"/>
</dbReference>
<dbReference type="SUPFAM" id="SSF51197">
    <property type="entry name" value="Clavaminate synthase-like"/>
    <property type="match status" value="1"/>
</dbReference>
<dbReference type="GO" id="GO:0016491">
    <property type="term" value="F:oxidoreductase activity"/>
    <property type="evidence" value="ECO:0007669"/>
    <property type="project" value="UniProtKB-KW"/>
</dbReference>
<feature type="binding site" evidence="8">
    <location>
        <position position="144"/>
    </location>
    <ligand>
        <name>Fe cation</name>
        <dbReference type="ChEBI" id="CHEBI:24875"/>
    </ligand>
</feature>
<feature type="binding site" evidence="7">
    <location>
        <position position="293"/>
    </location>
    <ligand>
        <name>2-oxoglutarate</name>
        <dbReference type="ChEBI" id="CHEBI:16810"/>
    </ligand>
</feature>
<gene>
    <name evidence="10" type="ORF">UK23_21175</name>
</gene>
<dbReference type="Proteomes" id="UP000033393">
    <property type="component" value="Unassembled WGS sequence"/>
</dbReference>
<name>A0A0F0GXB1_LENAE</name>
<dbReference type="InterPro" id="IPR003819">
    <property type="entry name" value="TauD/TfdA-like"/>
</dbReference>
<dbReference type="RefSeq" id="WP_045313318.1">
    <property type="nucleotide sequence ID" value="NZ_JYJG01000141.1"/>
</dbReference>
<dbReference type="EMBL" id="JYJG01000141">
    <property type="protein sequence ID" value="KJK47221.1"/>
    <property type="molecule type" value="Genomic_DNA"/>
</dbReference>
<dbReference type="OrthoDB" id="3872700at2"/>
<evidence type="ECO:0000256" key="6">
    <source>
        <dbReference type="ARBA" id="ARBA00023194"/>
    </source>
</evidence>
<feature type="binding site" evidence="7">
    <location>
        <position position="188"/>
    </location>
    <ligand>
        <name>2-oxoglutarate</name>
        <dbReference type="ChEBI" id="CHEBI:16810"/>
    </ligand>
</feature>
<evidence type="ECO:0000259" key="9">
    <source>
        <dbReference type="Pfam" id="PF02668"/>
    </source>
</evidence>
<dbReference type="GO" id="GO:0017000">
    <property type="term" value="P:antibiotic biosynthetic process"/>
    <property type="evidence" value="ECO:0007669"/>
    <property type="project" value="UniProtKB-KW"/>
</dbReference>
<evidence type="ECO:0000256" key="7">
    <source>
        <dbReference type="PIRSR" id="PIRSR019543-1"/>
    </source>
</evidence>
<dbReference type="PANTHER" id="PTHR10696">
    <property type="entry name" value="GAMMA-BUTYROBETAINE HYDROXYLASE-RELATED"/>
    <property type="match status" value="1"/>
</dbReference>
<evidence type="ECO:0000256" key="5">
    <source>
        <dbReference type="ARBA" id="ARBA00023004"/>
    </source>
</evidence>
<keyword evidence="6" id="KW-0045">Antibiotic biosynthesis</keyword>
<dbReference type="PATRIC" id="fig|68170.10.peg.5289"/>
<keyword evidence="4" id="KW-0560">Oxidoreductase</keyword>
<sequence>MITAEHLLGADDLAVLDGVARTLASYGDRVDAPCWVARARRSWEDTPAALRREISDFRRHSGPDGRLVLSGLPIGDVPPTPMVKGSVQHTPTVGAAVLALVAHGLGDPAAFAAEKSGALVQDVVPVPGEEKVQGNTGSVELTFHTENAFHQHRPDFVMLLCLRADHDGVAELRTFCIRTALAELSAATRAALAKPDFLTAAPPSFGGNGRGSLHAVLAGDPADPDLCLDEVATSPLTDQAATALADLRAAIARHYTGIRLRPGDLAVVDNRVTLHGRSEFVPRYDGADRWLQRTFAFADLRRSRDHRPGDTTVLEK</sequence>
<evidence type="ECO:0000313" key="10">
    <source>
        <dbReference type="EMBL" id="KJK47221.1"/>
    </source>
</evidence>
<dbReference type="GO" id="GO:0005506">
    <property type="term" value="F:iron ion binding"/>
    <property type="evidence" value="ECO:0007669"/>
    <property type="project" value="InterPro"/>
</dbReference>